<dbReference type="SUPFAM" id="SSF46689">
    <property type="entry name" value="Homeodomain-like"/>
    <property type="match status" value="1"/>
</dbReference>
<dbReference type="AlphaFoldDB" id="A0A5S6R0F5"/>
<feature type="DNA-binding region" description="Homeobox" evidence="5">
    <location>
        <begin position="74"/>
        <end position="133"/>
    </location>
</feature>
<evidence type="ECO:0000256" key="6">
    <source>
        <dbReference type="RuleBase" id="RU000682"/>
    </source>
</evidence>
<name>A0A5S6R0F5_TRIMR</name>
<keyword evidence="4 5" id="KW-0539">Nucleus</keyword>
<sequence length="204" mass="24216">MMSSDAPQLFLPYSYQNMHYFGWMPLRWSSFPTLRKTVQFNNEAVGLALETTNENAYKSPRFLDEQQFKDNCRPKRIRTVFTLEQLNQLENFFQKIAYPSKTERQRLCEELNLSDSRIQVWFKNRRAKCRKHSRNRPRSSLDICETYNLQSTIITTWKLDRSERMPDFITLAPNSSIAKSSNCVAKLHSTKRKRKETFDKSLPV</sequence>
<accession>A0A5S6R0F5</accession>
<comment type="subcellular location">
    <subcellularLocation>
        <location evidence="1 5 6">Nucleus</location>
    </subcellularLocation>
</comment>
<keyword evidence="8" id="KW-1185">Reference proteome</keyword>
<dbReference type="GO" id="GO:0000978">
    <property type="term" value="F:RNA polymerase II cis-regulatory region sequence-specific DNA binding"/>
    <property type="evidence" value="ECO:0007669"/>
    <property type="project" value="TreeGrafter"/>
</dbReference>
<dbReference type="SMART" id="SM00389">
    <property type="entry name" value="HOX"/>
    <property type="match status" value="1"/>
</dbReference>
<evidence type="ECO:0000256" key="4">
    <source>
        <dbReference type="ARBA" id="ARBA00023242"/>
    </source>
</evidence>
<evidence type="ECO:0000313" key="8">
    <source>
        <dbReference type="Proteomes" id="UP000046395"/>
    </source>
</evidence>
<dbReference type="InterPro" id="IPR050877">
    <property type="entry name" value="EMX-VAX-Noto_Homeobox_TFs"/>
</dbReference>
<dbReference type="Gene3D" id="1.10.10.60">
    <property type="entry name" value="Homeodomain-like"/>
    <property type="match status" value="1"/>
</dbReference>
<reference evidence="9" key="1">
    <citation type="submission" date="2019-12" db="UniProtKB">
        <authorList>
            <consortium name="WormBaseParasite"/>
        </authorList>
    </citation>
    <scope>IDENTIFICATION</scope>
</reference>
<feature type="domain" description="Homeobox" evidence="7">
    <location>
        <begin position="72"/>
        <end position="132"/>
    </location>
</feature>
<evidence type="ECO:0000256" key="1">
    <source>
        <dbReference type="ARBA" id="ARBA00004123"/>
    </source>
</evidence>
<dbReference type="Pfam" id="PF00046">
    <property type="entry name" value="Homeodomain"/>
    <property type="match status" value="1"/>
</dbReference>
<dbReference type="GO" id="GO:0000981">
    <property type="term" value="F:DNA-binding transcription factor activity, RNA polymerase II-specific"/>
    <property type="evidence" value="ECO:0007669"/>
    <property type="project" value="TreeGrafter"/>
</dbReference>
<dbReference type="InterPro" id="IPR009057">
    <property type="entry name" value="Homeodomain-like_sf"/>
</dbReference>
<evidence type="ECO:0000256" key="3">
    <source>
        <dbReference type="ARBA" id="ARBA00023155"/>
    </source>
</evidence>
<evidence type="ECO:0000256" key="2">
    <source>
        <dbReference type="ARBA" id="ARBA00023125"/>
    </source>
</evidence>
<keyword evidence="2 5" id="KW-0238">DNA-binding</keyword>
<keyword evidence="3 5" id="KW-0371">Homeobox</keyword>
<dbReference type="PANTHER" id="PTHR24339">
    <property type="entry name" value="HOMEOBOX PROTEIN EMX-RELATED"/>
    <property type="match status" value="1"/>
</dbReference>
<dbReference type="WBParaSite" id="TMUE_3000012970.1">
    <property type="protein sequence ID" value="TMUE_3000012970.1"/>
    <property type="gene ID" value="WBGene00286554"/>
</dbReference>
<dbReference type="Proteomes" id="UP000046395">
    <property type="component" value="Unassembled WGS sequence"/>
</dbReference>
<dbReference type="CDD" id="cd00086">
    <property type="entry name" value="homeodomain"/>
    <property type="match status" value="1"/>
</dbReference>
<protein>
    <submittedName>
        <fullName evidence="9">Homeobox domain-containing protein</fullName>
    </submittedName>
</protein>
<proteinExistence type="predicted"/>
<organism evidence="8 9">
    <name type="scientific">Trichuris muris</name>
    <name type="common">Mouse whipworm</name>
    <dbReference type="NCBI Taxonomy" id="70415"/>
    <lineage>
        <taxon>Eukaryota</taxon>
        <taxon>Metazoa</taxon>
        <taxon>Ecdysozoa</taxon>
        <taxon>Nematoda</taxon>
        <taxon>Enoplea</taxon>
        <taxon>Dorylaimia</taxon>
        <taxon>Trichinellida</taxon>
        <taxon>Trichuridae</taxon>
        <taxon>Trichuris</taxon>
    </lineage>
</organism>
<dbReference type="PANTHER" id="PTHR24339:SF28">
    <property type="entry name" value="E5-RELATED"/>
    <property type="match status" value="1"/>
</dbReference>
<dbReference type="GO" id="GO:0005634">
    <property type="term" value="C:nucleus"/>
    <property type="evidence" value="ECO:0007669"/>
    <property type="project" value="UniProtKB-SubCell"/>
</dbReference>
<evidence type="ECO:0000313" key="9">
    <source>
        <dbReference type="WBParaSite" id="TMUE_3000012970.1"/>
    </source>
</evidence>
<dbReference type="PROSITE" id="PS50071">
    <property type="entry name" value="HOMEOBOX_2"/>
    <property type="match status" value="1"/>
</dbReference>
<dbReference type="InterPro" id="IPR001356">
    <property type="entry name" value="HD"/>
</dbReference>
<evidence type="ECO:0000259" key="7">
    <source>
        <dbReference type="PROSITE" id="PS50071"/>
    </source>
</evidence>
<evidence type="ECO:0000256" key="5">
    <source>
        <dbReference type="PROSITE-ProRule" id="PRU00108"/>
    </source>
</evidence>
<dbReference type="STRING" id="70415.A0A5S6R0F5"/>